<dbReference type="InterPro" id="IPR041698">
    <property type="entry name" value="Methyltransf_25"/>
</dbReference>
<accession>A0A9X1XZJ1</accession>
<dbReference type="GO" id="GO:0032259">
    <property type="term" value="P:methylation"/>
    <property type="evidence" value="ECO:0007669"/>
    <property type="project" value="UniProtKB-KW"/>
</dbReference>
<dbReference type="Gene3D" id="2.20.25.110">
    <property type="entry name" value="S-adenosyl-L-methionine-dependent methyltransferases"/>
    <property type="match status" value="1"/>
</dbReference>
<gene>
    <name evidence="2" type="ORF">M0651_16785</name>
</gene>
<dbReference type="RefSeq" id="WP_248552883.1">
    <property type="nucleotide sequence ID" value="NZ_JALPRK010000017.1"/>
</dbReference>
<evidence type="ECO:0000259" key="1">
    <source>
        <dbReference type="Pfam" id="PF13649"/>
    </source>
</evidence>
<dbReference type="GO" id="GO:0008168">
    <property type="term" value="F:methyltransferase activity"/>
    <property type="evidence" value="ECO:0007669"/>
    <property type="project" value="UniProtKB-KW"/>
</dbReference>
<organism evidence="2 3">
    <name type="scientific">Paenibacillus mellifer</name>
    <dbReference type="NCBI Taxonomy" id="2937794"/>
    <lineage>
        <taxon>Bacteria</taxon>
        <taxon>Bacillati</taxon>
        <taxon>Bacillota</taxon>
        <taxon>Bacilli</taxon>
        <taxon>Bacillales</taxon>
        <taxon>Paenibacillaceae</taxon>
        <taxon>Paenibacillus</taxon>
    </lineage>
</organism>
<evidence type="ECO:0000313" key="2">
    <source>
        <dbReference type="EMBL" id="MCK8488830.1"/>
    </source>
</evidence>
<dbReference type="SUPFAM" id="SSF53335">
    <property type="entry name" value="S-adenosyl-L-methionine-dependent methyltransferases"/>
    <property type="match status" value="1"/>
</dbReference>
<reference evidence="2" key="1">
    <citation type="submission" date="2022-04" db="EMBL/GenBank/DDBJ databases">
        <authorList>
            <person name="Seo M.-J."/>
        </authorList>
    </citation>
    <scope>NUCLEOTIDE SEQUENCE</scope>
    <source>
        <strain evidence="2">MBLB2552</strain>
    </source>
</reference>
<dbReference type="InterPro" id="IPR029063">
    <property type="entry name" value="SAM-dependent_MTases_sf"/>
</dbReference>
<dbReference type="AlphaFoldDB" id="A0A9X1XZJ1"/>
<name>A0A9X1XZJ1_9BACL</name>
<dbReference type="EMBL" id="JALPRK010000017">
    <property type="protein sequence ID" value="MCK8488830.1"/>
    <property type="molecule type" value="Genomic_DNA"/>
</dbReference>
<dbReference type="Gene3D" id="3.40.50.150">
    <property type="entry name" value="Vaccinia Virus protein VP39"/>
    <property type="match status" value="1"/>
</dbReference>
<sequence length="244" mass="28279">MTEWYEQSFGEDYLLVYKHRDAQGAKHEVHRMISWLKLAPGAKVLDLCCGMGRHSLALTEAGYRVTGVDLSEVLLREAKRLDSRGQVTWRQADMRRLPLEHGEFDAVVNLFTSFGYFREDVEQIKVLQEARRVLKPGGRFLLDFLNPAYTAVHLVPQSEREDEGQRIVERRRIEDGYVMKDIAVTAPGGEPRHYLERIKLYGLDDFRRMLKEAGLELQNVHGNYNEETYDPDTSRRMILVGVRP</sequence>
<dbReference type="PANTHER" id="PTHR43591">
    <property type="entry name" value="METHYLTRANSFERASE"/>
    <property type="match status" value="1"/>
</dbReference>
<feature type="domain" description="Methyltransferase" evidence="1">
    <location>
        <begin position="44"/>
        <end position="138"/>
    </location>
</feature>
<dbReference type="Proteomes" id="UP001139534">
    <property type="component" value="Unassembled WGS sequence"/>
</dbReference>
<dbReference type="Pfam" id="PF13649">
    <property type="entry name" value="Methyltransf_25"/>
    <property type="match status" value="1"/>
</dbReference>
<dbReference type="CDD" id="cd02440">
    <property type="entry name" value="AdoMet_MTases"/>
    <property type="match status" value="1"/>
</dbReference>
<keyword evidence="2" id="KW-0808">Transferase</keyword>
<protein>
    <submittedName>
        <fullName evidence="2">Methyltransferase domain-containing protein</fullName>
    </submittedName>
</protein>
<keyword evidence="3" id="KW-1185">Reference proteome</keyword>
<evidence type="ECO:0000313" key="3">
    <source>
        <dbReference type="Proteomes" id="UP001139534"/>
    </source>
</evidence>
<comment type="caution">
    <text evidence="2">The sequence shown here is derived from an EMBL/GenBank/DDBJ whole genome shotgun (WGS) entry which is preliminary data.</text>
</comment>
<proteinExistence type="predicted"/>
<keyword evidence="2" id="KW-0489">Methyltransferase</keyword>
<dbReference type="PANTHER" id="PTHR43591:SF110">
    <property type="entry name" value="RHODANESE DOMAIN-CONTAINING PROTEIN"/>
    <property type="match status" value="1"/>
</dbReference>